<keyword evidence="2" id="KW-0812">Transmembrane</keyword>
<evidence type="ECO:0000256" key="1">
    <source>
        <dbReference type="SAM" id="MobiDB-lite"/>
    </source>
</evidence>
<feature type="compositionally biased region" description="Basic and acidic residues" evidence="1">
    <location>
        <begin position="1"/>
        <end position="11"/>
    </location>
</feature>
<feature type="region of interest" description="Disordered" evidence="1">
    <location>
        <begin position="1107"/>
        <end position="1151"/>
    </location>
</feature>
<feature type="compositionally biased region" description="Basic and acidic residues" evidence="1">
    <location>
        <begin position="125"/>
        <end position="134"/>
    </location>
</feature>
<dbReference type="EMBL" id="LCDO01000005">
    <property type="protein sequence ID" value="KKS56857.1"/>
    <property type="molecule type" value="Genomic_DNA"/>
</dbReference>
<evidence type="ECO:0000313" key="4">
    <source>
        <dbReference type="Proteomes" id="UP000034837"/>
    </source>
</evidence>
<feature type="compositionally biased region" description="Acidic residues" evidence="1">
    <location>
        <begin position="734"/>
        <end position="748"/>
    </location>
</feature>
<reference evidence="3 4" key="1">
    <citation type="journal article" date="2015" name="Nature">
        <title>rRNA introns, odd ribosomes, and small enigmatic genomes across a large radiation of phyla.</title>
        <authorList>
            <person name="Brown C.T."/>
            <person name="Hug L.A."/>
            <person name="Thomas B.C."/>
            <person name="Sharon I."/>
            <person name="Castelle C.J."/>
            <person name="Singh A."/>
            <person name="Wilkins M.J."/>
            <person name="Williams K.H."/>
            <person name="Banfield J.F."/>
        </authorList>
    </citation>
    <scope>NUCLEOTIDE SEQUENCE [LARGE SCALE GENOMIC DNA]</scope>
</reference>
<feature type="region of interest" description="Disordered" evidence="1">
    <location>
        <begin position="114"/>
        <end position="139"/>
    </location>
</feature>
<feature type="region of interest" description="Disordered" evidence="1">
    <location>
        <begin position="579"/>
        <end position="603"/>
    </location>
</feature>
<accession>A0A0G1A731</accession>
<proteinExistence type="predicted"/>
<dbReference type="PATRIC" id="fig|1619039.3.peg.715"/>
<protein>
    <submittedName>
        <fullName evidence="3">Uncharacterized protein</fullName>
    </submittedName>
</protein>
<feature type="transmembrane region" description="Helical" evidence="2">
    <location>
        <begin position="1027"/>
        <end position="1048"/>
    </location>
</feature>
<feature type="compositionally biased region" description="Low complexity" evidence="1">
    <location>
        <begin position="1107"/>
        <end position="1121"/>
    </location>
</feature>
<dbReference type="Proteomes" id="UP000034837">
    <property type="component" value="Unassembled WGS sequence"/>
</dbReference>
<evidence type="ECO:0000256" key="2">
    <source>
        <dbReference type="SAM" id="Phobius"/>
    </source>
</evidence>
<sequence length="1569" mass="173389">MALRGDGEKPGQLHTATETNEEEALKQIIRETSDYKDFVRSFEELKKAKKKGIKEADPSDWLRLLAEAIKKWPEGDKKTVAQLFIIDQKSGSGAGETKKTKGSKKGVEDLKAIARQEGETEFSNDEARNKPGREKAKKTKGMLGVAEVLEVTIPEKTIDGVPAAEKTEKKVESVVSLPVFTEEALKQDLATEPEVVPSATEPTVEAIHHVIEEVAERQQETGQVFDLAFYRQALREWFPSLAVRKGFEEKDTGKKYSNMDGNACLFFFRHILGFEEGTEEEKNYVNKDVVYVAPGKFQEGALNLDTSPGVHGGLAEAGTGFIDHHGPESERQTSAFQILYDQFREAGALDKLSAQEKQALEKLSQFVTFIDSYTLPTGFRWKEAWENSPNSIFGLSLAYQNNIPIAALFEFFKTHPLEDAWRGLEKFTEPYLEKFKDSREGWKREKDKTDRFVKEITERPNPLGFVVETKALGKILVQIQKDFKEKKSALQFSALANGLDGILVWEPGSGTFFLATGPQKEVTPELMNKIGEGVLVRKSLVKKGGKDRKNTLGSLLQSLGVMEFTADVKKIVEQTETATGNVAGAPEVATPQASPESKEKQEREEFKQAIRIQLKANNGRLPDSVYNWNFVKKLVANWYVLGDAIYEYYTQDVQSEMITHRNFNGTYDEIEGKLFLVLETHPDKTLADPDLSRWFGLHIKRPLSEAEAGVSSVPESSPTEAEADGETFRPEEPPTQEEEEDGEEDGEEEYRPDLEKLRSWSESSENTEDTSARLDEKRAEYVRIYQDYLKAKINVGRLEKLKILFKLNKKEAKPSLSEEEKGELKQKLIDVRNSYLSAKQDHARALFQEKAKELAESGLSPEEVTAELNRFSQKELFEKLIVGEELALQAAQSAEWPPKEKGILRKGLDWYLHQHWTVRTLINAGILTGALFAFSSISVGAAAGYFGKKVLVSGTAAFTGLSVGKGVDMFLGRSTQKFVENELKKTVQRALEHGEAGYVYNVFERMWMRQNRVYEQKKYNEKLNKSVKIFTSVATSVGVALFLGGMLFPKAGAAAEQAASVGKGVGHPTEATGDKAGLAKVQTTGAKEATLQGKGAVAEQGAGAAKSAATTAAETGTPSTGQGAEAEPTVSSGARAGINEPPGAGGTPKGAVETLSGEAAKHLEKISTLGEKQGMISLLRQQLEDNPAKFGFDGDVNDGATVHSWAEHQSSQAAIQNNYWDPQTGDQTWFRWDANHPMRFVLEGDAKHGFKVQEIGTEGRSFIHYGDAGTPHPAPLPEVHPAPTPAPTLVHPILESEPALAQPEVPVVEAPLSPEPIVTAPEVPVPQDFSDVAFYPKPVQPYAQYLTDEIKAAQKLAAKYAQDSIFGDATSSVLNRLADEAIEFQEAIDRGDFQDYLTAPKINATEHIRDLIEGRAGASLPEAGAVEAEGHLEGAVVFLAPQEFYIGEALIKLTSDLTGVHLASEIPAYLEQAYAQASQLVSKGFFVTDYKFDDPELFFRGITTPSVRLALTQMDIWQKALEQVPEGSAYAKALKEGIRQKMESIVNHSSVHDVNKIFNYNWIDKFWKK</sequence>
<feature type="region of interest" description="Disordered" evidence="1">
    <location>
        <begin position="1"/>
        <end position="24"/>
    </location>
</feature>
<feature type="compositionally biased region" description="Basic and acidic residues" evidence="1">
    <location>
        <begin position="749"/>
        <end position="759"/>
    </location>
</feature>
<feature type="transmembrane region" description="Helical" evidence="2">
    <location>
        <begin position="921"/>
        <end position="946"/>
    </location>
</feature>
<gene>
    <name evidence="3" type="ORF">UV20_C0005G0022</name>
</gene>
<keyword evidence="2" id="KW-1133">Transmembrane helix</keyword>
<name>A0A0G1A731_9BACT</name>
<evidence type="ECO:0000313" key="3">
    <source>
        <dbReference type="EMBL" id="KKS56857.1"/>
    </source>
</evidence>
<organism evidence="3 4">
    <name type="scientific">Candidatus Magasanikbacteria bacterium GW2011_GWA2_42_32</name>
    <dbReference type="NCBI Taxonomy" id="1619039"/>
    <lineage>
        <taxon>Bacteria</taxon>
        <taxon>Candidatus Magasanikiibacteriota</taxon>
    </lineage>
</organism>
<comment type="caution">
    <text evidence="3">The sequence shown here is derived from an EMBL/GenBank/DDBJ whole genome shotgun (WGS) entry which is preliminary data.</text>
</comment>
<feature type="region of interest" description="Disordered" evidence="1">
    <location>
        <begin position="706"/>
        <end position="773"/>
    </location>
</feature>
<keyword evidence="2" id="KW-0472">Membrane</keyword>